<dbReference type="GO" id="GO:0016740">
    <property type="term" value="F:transferase activity"/>
    <property type="evidence" value="ECO:0007669"/>
    <property type="project" value="UniProtKB-KW"/>
</dbReference>
<feature type="domain" description="Rhodanese" evidence="1">
    <location>
        <begin position="17"/>
        <end position="105"/>
    </location>
</feature>
<dbReference type="InterPro" id="IPR036873">
    <property type="entry name" value="Rhodanese-like_dom_sf"/>
</dbReference>
<sequence>MFGYKDVEPLQLQELLQTEAILLVDVRTPTELARGGIAGAHNIPLHLLPLRKEELPDDRAIVFYCQSGNRSAQACAFMAGQGRRNVFNLRGGILGWLQCGQPVASLTSTES</sequence>
<dbReference type="SUPFAM" id="SSF52821">
    <property type="entry name" value="Rhodanese/Cell cycle control phosphatase"/>
    <property type="match status" value="1"/>
</dbReference>
<dbReference type="AlphaFoldDB" id="A0A1F6T8F7"/>
<dbReference type="Proteomes" id="UP000178379">
    <property type="component" value="Unassembled WGS sequence"/>
</dbReference>
<dbReference type="SMART" id="SM00450">
    <property type="entry name" value="RHOD"/>
    <property type="match status" value="1"/>
</dbReference>
<evidence type="ECO:0000313" key="2">
    <source>
        <dbReference type="EMBL" id="OGI41339.1"/>
    </source>
</evidence>
<dbReference type="Gene3D" id="3.40.250.10">
    <property type="entry name" value="Rhodanese-like domain"/>
    <property type="match status" value="1"/>
</dbReference>
<name>A0A1F6T8F7_9PROT</name>
<dbReference type="CDD" id="cd00158">
    <property type="entry name" value="RHOD"/>
    <property type="match status" value="1"/>
</dbReference>
<dbReference type="STRING" id="1817756.A2140_10660"/>
<feature type="non-terminal residue" evidence="2">
    <location>
        <position position="111"/>
    </location>
</feature>
<dbReference type="PANTHER" id="PTHR43031:SF1">
    <property type="entry name" value="PYRIDINE NUCLEOTIDE-DISULPHIDE OXIDOREDUCTASE"/>
    <property type="match status" value="1"/>
</dbReference>
<dbReference type="PROSITE" id="PS50206">
    <property type="entry name" value="RHODANESE_3"/>
    <property type="match status" value="1"/>
</dbReference>
<dbReference type="EMBL" id="MFSQ01000016">
    <property type="protein sequence ID" value="OGI41339.1"/>
    <property type="molecule type" value="Genomic_DNA"/>
</dbReference>
<dbReference type="Pfam" id="PF00581">
    <property type="entry name" value="Rhodanese"/>
    <property type="match status" value="1"/>
</dbReference>
<protein>
    <submittedName>
        <fullName evidence="2">Sulfurtransferase</fullName>
    </submittedName>
</protein>
<comment type="caution">
    <text evidence="2">The sequence shown here is derived from an EMBL/GenBank/DDBJ whole genome shotgun (WGS) entry which is preliminary data.</text>
</comment>
<proteinExistence type="predicted"/>
<keyword evidence="2" id="KW-0808">Transferase</keyword>
<reference evidence="2 3" key="1">
    <citation type="journal article" date="2016" name="Nat. Commun.">
        <title>Thousands of microbial genomes shed light on interconnected biogeochemical processes in an aquifer system.</title>
        <authorList>
            <person name="Anantharaman K."/>
            <person name="Brown C.T."/>
            <person name="Hug L.A."/>
            <person name="Sharon I."/>
            <person name="Castelle C.J."/>
            <person name="Probst A.J."/>
            <person name="Thomas B.C."/>
            <person name="Singh A."/>
            <person name="Wilkins M.J."/>
            <person name="Karaoz U."/>
            <person name="Brodie E.L."/>
            <person name="Williams K.H."/>
            <person name="Hubbard S.S."/>
            <person name="Banfield J.F."/>
        </authorList>
    </citation>
    <scope>NUCLEOTIDE SEQUENCE [LARGE SCALE GENOMIC DNA]</scope>
</reference>
<accession>A0A1F6T8F7</accession>
<dbReference type="PANTHER" id="PTHR43031">
    <property type="entry name" value="FAD-DEPENDENT OXIDOREDUCTASE"/>
    <property type="match status" value="1"/>
</dbReference>
<gene>
    <name evidence="2" type="ORF">A2140_10660</name>
</gene>
<dbReference type="InterPro" id="IPR001763">
    <property type="entry name" value="Rhodanese-like_dom"/>
</dbReference>
<dbReference type="InterPro" id="IPR050229">
    <property type="entry name" value="GlpE_sulfurtransferase"/>
</dbReference>
<evidence type="ECO:0000313" key="3">
    <source>
        <dbReference type="Proteomes" id="UP000178379"/>
    </source>
</evidence>
<organism evidence="2 3">
    <name type="scientific">Candidatus Muproteobacteria bacterium RBG_16_62_13</name>
    <dbReference type="NCBI Taxonomy" id="1817756"/>
    <lineage>
        <taxon>Bacteria</taxon>
        <taxon>Pseudomonadati</taxon>
        <taxon>Pseudomonadota</taxon>
        <taxon>Candidatus Muproteobacteria</taxon>
    </lineage>
</organism>
<evidence type="ECO:0000259" key="1">
    <source>
        <dbReference type="PROSITE" id="PS50206"/>
    </source>
</evidence>